<proteinExistence type="predicted"/>
<sequence length="142" mass="16547">MSRPGAWTTVWRNMIASLSRKPVREYVAEDQFQNKYYIIKQGKHTKARGYEPAESGPKNEPTLEWVSWLKGTRRFPPSDQELIINKQRQQLQLQRDAQIEKNSPSVNTTDPKNYKTPGESNFKTYKDMETVPGYNPNSKPKE</sequence>
<evidence type="ECO:0000313" key="1">
    <source>
        <dbReference type="Proteomes" id="UP000095286"/>
    </source>
</evidence>
<protein>
    <submittedName>
        <fullName evidence="2">NADH dehydrogenase [ubiquinone] 1 alpha subcomplex assembly factor 2</fullName>
    </submittedName>
</protein>
<evidence type="ECO:0000313" key="2">
    <source>
        <dbReference type="WBParaSite" id="RSKR_0000421600.1"/>
    </source>
</evidence>
<reference evidence="2" key="1">
    <citation type="submission" date="2016-11" db="UniProtKB">
        <authorList>
            <consortium name="WormBaseParasite"/>
        </authorList>
    </citation>
    <scope>IDENTIFICATION</scope>
    <source>
        <strain evidence="2">KR3021</strain>
    </source>
</reference>
<dbReference type="Proteomes" id="UP000095286">
    <property type="component" value="Unplaced"/>
</dbReference>
<dbReference type="WBParaSite" id="RSKR_0000421600.1">
    <property type="protein sequence ID" value="RSKR_0000421600.1"/>
    <property type="gene ID" value="RSKR_0000421600"/>
</dbReference>
<organism evidence="1 2">
    <name type="scientific">Rhabditophanes sp. KR3021</name>
    <dbReference type="NCBI Taxonomy" id="114890"/>
    <lineage>
        <taxon>Eukaryota</taxon>
        <taxon>Metazoa</taxon>
        <taxon>Ecdysozoa</taxon>
        <taxon>Nematoda</taxon>
        <taxon>Chromadorea</taxon>
        <taxon>Rhabditida</taxon>
        <taxon>Tylenchina</taxon>
        <taxon>Panagrolaimomorpha</taxon>
        <taxon>Strongyloidoidea</taxon>
        <taxon>Alloionematidae</taxon>
        <taxon>Rhabditophanes</taxon>
    </lineage>
</organism>
<accession>A0AC35TTQ7</accession>
<name>A0AC35TTQ7_9BILA</name>